<dbReference type="Proteomes" id="UP001143981">
    <property type="component" value="Unassembled WGS sequence"/>
</dbReference>
<evidence type="ECO:0000313" key="2">
    <source>
        <dbReference type="Proteomes" id="UP001143981"/>
    </source>
</evidence>
<protein>
    <submittedName>
        <fullName evidence="1">Uncharacterized protein</fullName>
    </submittedName>
</protein>
<gene>
    <name evidence="1" type="ORF">LPJ61_004247</name>
</gene>
<keyword evidence="2" id="KW-1185">Reference proteome</keyword>
<dbReference type="PANTHER" id="PTHR37331:SF1">
    <property type="entry name" value="YALI0F11671P"/>
    <property type="match status" value="1"/>
</dbReference>
<comment type="caution">
    <text evidence="1">The sequence shown here is derived from an EMBL/GenBank/DDBJ whole genome shotgun (WGS) entry which is preliminary data.</text>
</comment>
<sequence length="197" mass="20766">MASSARSGSVLLRRAFGTTAARLAPYPYPLIRDTAPSALSQSPAPPGGRAAIAAIRFTAPASGDPRRGIVGWVSADGGDPQAPIRPQCFIENRAFWPAVLEVLAEHAHQDPELQAQAAFQKTGWMNIADGRNPPPLGRTGGAEDILGCVLLEDRRIKGGSFQANGAHCPVTADGLFQLPQFLHARLVERLSQAAGSV</sequence>
<dbReference type="PANTHER" id="PTHR37331">
    <property type="entry name" value="YALI0F11671P"/>
    <property type="match status" value="1"/>
</dbReference>
<accession>A0A9W7Y9N4</accession>
<evidence type="ECO:0000313" key="1">
    <source>
        <dbReference type="EMBL" id="KAJ1728051.1"/>
    </source>
</evidence>
<dbReference type="AlphaFoldDB" id="A0A9W7Y9N4"/>
<reference evidence="1" key="1">
    <citation type="submission" date="2022-07" db="EMBL/GenBank/DDBJ databases">
        <title>Phylogenomic reconstructions and comparative analyses of Kickxellomycotina fungi.</title>
        <authorList>
            <person name="Reynolds N.K."/>
            <person name="Stajich J.E."/>
            <person name="Barry K."/>
            <person name="Grigoriev I.V."/>
            <person name="Crous P."/>
            <person name="Smith M.E."/>
        </authorList>
    </citation>
    <scope>NUCLEOTIDE SEQUENCE</scope>
    <source>
        <strain evidence="1">BCRC 34381</strain>
    </source>
</reference>
<dbReference type="EMBL" id="JANBOI010000909">
    <property type="protein sequence ID" value="KAJ1728051.1"/>
    <property type="molecule type" value="Genomic_DNA"/>
</dbReference>
<name>A0A9W7Y9N4_9FUNG</name>
<organism evidence="1 2">
    <name type="scientific">Coemansia biformis</name>
    <dbReference type="NCBI Taxonomy" id="1286918"/>
    <lineage>
        <taxon>Eukaryota</taxon>
        <taxon>Fungi</taxon>
        <taxon>Fungi incertae sedis</taxon>
        <taxon>Zoopagomycota</taxon>
        <taxon>Kickxellomycotina</taxon>
        <taxon>Kickxellomycetes</taxon>
        <taxon>Kickxellales</taxon>
        <taxon>Kickxellaceae</taxon>
        <taxon>Coemansia</taxon>
    </lineage>
</organism>
<proteinExistence type="predicted"/>
<dbReference type="OrthoDB" id="5397701at2759"/>